<dbReference type="OrthoDB" id="5404651at2759"/>
<dbReference type="EMBL" id="JADBJN010000001">
    <property type="protein sequence ID" value="KAG5680068.1"/>
    <property type="molecule type" value="Genomic_DNA"/>
</dbReference>
<dbReference type="InterPro" id="IPR020610">
    <property type="entry name" value="Thiolase_AS"/>
</dbReference>
<evidence type="ECO:0000256" key="2">
    <source>
        <dbReference type="ARBA" id="ARBA00010982"/>
    </source>
</evidence>
<dbReference type="PIRSF" id="PIRSF000429">
    <property type="entry name" value="Ac-CoA_Ac_transf"/>
    <property type="match status" value="1"/>
</dbReference>
<feature type="active site" description="Proton acceptor" evidence="5">
    <location>
        <position position="380"/>
    </location>
</feature>
<organism evidence="9 10">
    <name type="scientific">Polypedilum vanderplanki</name>
    <name type="common">Sleeping chironomid midge</name>
    <dbReference type="NCBI Taxonomy" id="319348"/>
    <lineage>
        <taxon>Eukaryota</taxon>
        <taxon>Metazoa</taxon>
        <taxon>Ecdysozoa</taxon>
        <taxon>Arthropoda</taxon>
        <taxon>Hexapoda</taxon>
        <taxon>Insecta</taxon>
        <taxon>Pterygota</taxon>
        <taxon>Neoptera</taxon>
        <taxon>Endopterygota</taxon>
        <taxon>Diptera</taxon>
        <taxon>Nematocera</taxon>
        <taxon>Chironomoidea</taxon>
        <taxon>Chironomidae</taxon>
        <taxon>Chironominae</taxon>
        <taxon>Polypedilum</taxon>
        <taxon>Polypedilum</taxon>
    </lineage>
</organism>
<evidence type="ECO:0000259" key="8">
    <source>
        <dbReference type="Pfam" id="PF02803"/>
    </source>
</evidence>
<dbReference type="AlphaFoldDB" id="A0A9J6CD89"/>
<comment type="caution">
    <text evidence="9">The sequence shown here is derived from an EMBL/GenBank/DDBJ whole genome shotgun (WGS) entry which is preliminary data.</text>
</comment>
<feature type="domain" description="Thiolase C-terminal" evidence="8">
    <location>
        <begin position="271"/>
        <end position="392"/>
    </location>
</feature>
<feature type="domain" description="Thiolase N-terminal" evidence="7">
    <location>
        <begin position="7"/>
        <end position="263"/>
    </location>
</feature>
<dbReference type="PROSITE" id="PS00098">
    <property type="entry name" value="THIOLASE_1"/>
    <property type="match status" value="1"/>
</dbReference>
<evidence type="ECO:0000256" key="6">
    <source>
        <dbReference type="RuleBase" id="RU003557"/>
    </source>
</evidence>
<keyword evidence="10" id="KW-1185">Reference proteome</keyword>
<evidence type="ECO:0000256" key="3">
    <source>
        <dbReference type="ARBA" id="ARBA00022679"/>
    </source>
</evidence>
<dbReference type="Pfam" id="PF00108">
    <property type="entry name" value="Thiolase_N"/>
    <property type="match status" value="1"/>
</dbReference>
<evidence type="ECO:0008006" key="11">
    <source>
        <dbReference type="Google" id="ProtNLM"/>
    </source>
</evidence>
<dbReference type="PROSITE" id="PS00099">
    <property type="entry name" value="THIOLASE_3"/>
    <property type="match status" value="1"/>
</dbReference>
<evidence type="ECO:0000313" key="9">
    <source>
        <dbReference type="EMBL" id="KAG5680068.1"/>
    </source>
</evidence>
<dbReference type="InterPro" id="IPR020616">
    <property type="entry name" value="Thiolase_N"/>
</dbReference>
<dbReference type="InterPro" id="IPR002155">
    <property type="entry name" value="Thiolase"/>
</dbReference>
<evidence type="ECO:0000259" key="7">
    <source>
        <dbReference type="Pfam" id="PF00108"/>
    </source>
</evidence>
<evidence type="ECO:0000256" key="1">
    <source>
        <dbReference type="ARBA" id="ARBA00005189"/>
    </source>
</evidence>
<feature type="active site" description="Proton acceptor" evidence="5">
    <location>
        <position position="350"/>
    </location>
</feature>
<keyword evidence="4 6" id="KW-0012">Acyltransferase</keyword>
<proteinExistence type="inferred from homology"/>
<dbReference type="InterPro" id="IPR020615">
    <property type="entry name" value="Thiolase_acyl_enz_int_AS"/>
</dbReference>
<dbReference type="Gene3D" id="3.40.47.10">
    <property type="match status" value="2"/>
</dbReference>
<dbReference type="InterPro" id="IPR016039">
    <property type="entry name" value="Thiolase-like"/>
</dbReference>
<dbReference type="PANTHER" id="PTHR18919">
    <property type="entry name" value="ACETYL-COA C-ACYLTRANSFERASE"/>
    <property type="match status" value="1"/>
</dbReference>
<sequence length="394" mass="41076">MTSLPEVYIVSAARTPIGSFQGAFNNLPAHDLGAVVIKEVVQRASLSPSDVNEVILGQALQAAAGQNPARQASLKAGLPNDIPAYGINMLCGSGLKSVALGFQAIRNGDSNIVVCGGQESMTRAPHAIHLRSGTKMGTASMVDTMIQDGLTDAMHSIHMGETAENLAKEFSVTRQEQDAFAAKSQQLADTAQKSGWFDEEIVPVVVAGRKESVTISKDEYLKPGTSVEGLSKLRACFIKDGTVTPGNASGVNDSAAAVLLASADEVTKRNLKPLAKIVAFSQVGCDPKIMGIGPKYAVPEVIKKAGWTLDEVDLFELNEAFAAQAISVNRGLNINEAKVNINGGAIALGHPIGASGARVLVTLIYALKRIGKKRGVASLCVGGGMGVAMAIEMV</sequence>
<dbReference type="PROSITE" id="PS00737">
    <property type="entry name" value="THIOLASE_2"/>
    <property type="match status" value="1"/>
</dbReference>
<keyword evidence="3 6" id="KW-0808">Transferase</keyword>
<dbReference type="GO" id="GO:0003988">
    <property type="term" value="F:acetyl-CoA C-acyltransferase activity"/>
    <property type="evidence" value="ECO:0007669"/>
    <property type="project" value="UniProtKB-ARBA"/>
</dbReference>
<evidence type="ECO:0000256" key="5">
    <source>
        <dbReference type="PIRSR" id="PIRSR000429-1"/>
    </source>
</evidence>
<dbReference type="PANTHER" id="PTHR18919:SF107">
    <property type="entry name" value="ACETYL-COA ACETYLTRANSFERASE, CYTOSOLIC"/>
    <property type="match status" value="1"/>
</dbReference>
<comment type="pathway">
    <text evidence="1">Lipid metabolism.</text>
</comment>
<feature type="active site" description="Acyl-thioester intermediate" evidence="5">
    <location>
        <position position="91"/>
    </location>
</feature>
<evidence type="ECO:0000313" key="10">
    <source>
        <dbReference type="Proteomes" id="UP001107558"/>
    </source>
</evidence>
<reference evidence="9" key="1">
    <citation type="submission" date="2021-03" db="EMBL/GenBank/DDBJ databases">
        <title>Chromosome level genome of the anhydrobiotic midge Polypedilum vanderplanki.</title>
        <authorList>
            <person name="Yoshida Y."/>
            <person name="Kikawada T."/>
            <person name="Gusev O."/>
        </authorList>
    </citation>
    <scope>NUCLEOTIDE SEQUENCE</scope>
    <source>
        <strain evidence="9">NIAS01</strain>
        <tissue evidence="9">Whole body or cell culture</tissue>
    </source>
</reference>
<dbReference type="InterPro" id="IPR020613">
    <property type="entry name" value="Thiolase_CS"/>
</dbReference>
<dbReference type="InterPro" id="IPR020617">
    <property type="entry name" value="Thiolase_C"/>
</dbReference>
<dbReference type="FunFam" id="3.40.47.10:FF:000010">
    <property type="entry name" value="Acetyl-CoA acetyltransferase (Thiolase)"/>
    <property type="match status" value="1"/>
</dbReference>
<name>A0A9J6CD89_POLVA</name>
<dbReference type="CDD" id="cd00751">
    <property type="entry name" value="thiolase"/>
    <property type="match status" value="1"/>
</dbReference>
<dbReference type="SUPFAM" id="SSF53901">
    <property type="entry name" value="Thiolase-like"/>
    <property type="match status" value="2"/>
</dbReference>
<protein>
    <recommendedName>
        <fullName evidence="11">Acetyl-CoA acetyltransferase</fullName>
    </recommendedName>
</protein>
<dbReference type="Pfam" id="PF02803">
    <property type="entry name" value="Thiolase_C"/>
    <property type="match status" value="1"/>
</dbReference>
<evidence type="ECO:0000256" key="4">
    <source>
        <dbReference type="ARBA" id="ARBA00023315"/>
    </source>
</evidence>
<gene>
    <name evidence="9" type="ORF">PVAND_009596</name>
</gene>
<accession>A0A9J6CD89</accession>
<comment type="similarity">
    <text evidence="2 6">Belongs to the thiolase-like superfamily. Thiolase family.</text>
</comment>
<dbReference type="NCBIfam" id="TIGR01930">
    <property type="entry name" value="AcCoA-C-Actrans"/>
    <property type="match status" value="1"/>
</dbReference>
<dbReference type="Proteomes" id="UP001107558">
    <property type="component" value="Chromosome 1"/>
</dbReference>